<evidence type="ECO:0000313" key="3">
    <source>
        <dbReference type="Proteomes" id="UP000886803"/>
    </source>
</evidence>
<evidence type="ECO:0000313" key="2">
    <source>
        <dbReference type="EMBL" id="HJB41871.1"/>
    </source>
</evidence>
<reference evidence="2" key="1">
    <citation type="journal article" date="2021" name="PeerJ">
        <title>Extensive microbial diversity within the chicken gut microbiome revealed by metagenomics and culture.</title>
        <authorList>
            <person name="Gilroy R."/>
            <person name="Ravi A."/>
            <person name="Getino M."/>
            <person name="Pursley I."/>
            <person name="Horton D.L."/>
            <person name="Alikhan N.F."/>
            <person name="Baker D."/>
            <person name="Gharbi K."/>
            <person name="Hall N."/>
            <person name="Watson M."/>
            <person name="Adriaenssens E.M."/>
            <person name="Foster-Nyarko E."/>
            <person name="Jarju S."/>
            <person name="Secka A."/>
            <person name="Antonio M."/>
            <person name="Oren A."/>
            <person name="Chaudhuri R.R."/>
            <person name="La Ragione R."/>
            <person name="Hildebrand F."/>
            <person name="Pallen M.J."/>
        </authorList>
    </citation>
    <scope>NUCLEOTIDE SEQUENCE</scope>
    <source>
        <strain evidence="2">ChiBcec8-13705</strain>
    </source>
</reference>
<sequence length="91" mass="9882">MSSTELLSLVEQYKEAQQLIEAAQAEMDTIKATLTAEMSRRDVACMDVGTHKVTLKTVTTSRLDGKAIKAAAPDLAARFTKTTTTTRFCVA</sequence>
<keyword evidence="1" id="KW-0175">Coiled coil</keyword>
<organism evidence="2 3">
    <name type="scientific">Candidatus Gemmiger avicola</name>
    <dbReference type="NCBI Taxonomy" id="2838605"/>
    <lineage>
        <taxon>Bacteria</taxon>
        <taxon>Bacillati</taxon>
        <taxon>Bacillota</taxon>
        <taxon>Clostridia</taxon>
        <taxon>Eubacteriales</taxon>
        <taxon>Gemmiger</taxon>
    </lineage>
</organism>
<protein>
    <submittedName>
        <fullName evidence="2">Uncharacterized protein</fullName>
    </submittedName>
</protein>
<comment type="caution">
    <text evidence="2">The sequence shown here is derived from an EMBL/GenBank/DDBJ whole genome shotgun (WGS) entry which is preliminary data.</text>
</comment>
<proteinExistence type="predicted"/>
<gene>
    <name evidence="2" type="ORF">H9945_05165</name>
</gene>
<dbReference type="EMBL" id="DWYG01000078">
    <property type="protein sequence ID" value="HJB41871.1"/>
    <property type="molecule type" value="Genomic_DNA"/>
</dbReference>
<accession>A0A9D2S3G3</accession>
<dbReference type="AlphaFoldDB" id="A0A9D2S3G3"/>
<feature type="coiled-coil region" evidence="1">
    <location>
        <begin position="6"/>
        <end position="33"/>
    </location>
</feature>
<name>A0A9D2S3G3_9FIRM</name>
<evidence type="ECO:0000256" key="1">
    <source>
        <dbReference type="SAM" id="Coils"/>
    </source>
</evidence>
<dbReference type="Proteomes" id="UP000886803">
    <property type="component" value="Unassembled WGS sequence"/>
</dbReference>
<reference evidence="2" key="2">
    <citation type="submission" date="2021-04" db="EMBL/GenBank/DDBJ databases">
        <authorList>
            <person name="Gilroy R."/>
        </authorList>
    </citation>
    <scope>NUCLEOTIDE SEQUENCE</scope>
    <source>
        <strain evidence="2">ChiBcec8-13705</strain>
    </source>
</reference>